<comment type="caution">
    <text evidence="2">The sequence shown here is derived from an EMBL/GenBank/DDBJ whole genome shotgun (WGS) entry which is preliminary data.</text>
</comment>
<evidence type="ECO:0000313" key="3">
    <source>
        <dbReference type="Proteomes" id="UP000018458"/>
    </source>
</evidence>
<organism evidence="2 3">
    <name type="scientific">Succinatimonas hippei (strain DSM 22608 / JCM 16073 / KCTC 15190 / YIT 12066)</name>
    <dbReference type="NCBI Taxonomy" id="762983"/>
    <lineage>
        <taxon>Bacteria</taxon>
        <taxon>Pseudomonadati</taxon>
        <taxon>Pseudomonadota</taxon>
        <taxon>Gammaproteobacteria</taxon>
        <taxon>Aeromonadales</taxon>
        <taxon>Succinivibrionaceae</taxon>
        <taxon>Succinatimonas</taxon>
    </lineage>
</organism>
<protein>
    <submittedName>
        <fullName evidence="2">Uncharacterized protein</fullName>
    </submittedName>
</protein>
<keyword evidence="3" id="KW-1185">Reference proteome</keyword>
<feature type="coiled-coil region" evidence="1">
    <location>
        <begin position="5"/>
        <end position="32"/>
    </location>
</feature>
<dbReference type="Proteomes" id="UP000018458">
    <property type="component" value="Unassembled WGS sequence"/>
</dbReference>
<evidence type="ECO:0000313" key="2">
    <source>
        <dbReference type="EMBL" id="EFY06255.1"/>
    </source>
</evidence>
<gene>
    <name evidence="2" type="ORF">HMPREF9444_01993</name>
</gene>
<proteinExistence type="predicted"/>
<dbReference type="HOGENOM" id="CLU_2385029_0_0_6"/>
<sequence length="94" mass="10835">MVLDYKKIEEFLQECKAEIDRLDAQYFELAKAADNMKPFYEKLGLNPDISALAHEAKERAEIEGCRRKDALIDKLGIKRTNSGRSFGRRGLRVM</sequence>
<evidence type="ECO:0000256" key="1">
    <source>
        <dbReference type="SAM" id="Coils"/>
    </source>
</evidence>
<dbReference type="AlphaFoldDB" id="E8LMK0"/>
<dbReference type="EMBL" id="AEVO01000141">
    <property type="protein sequence ID" value="EFY06255.1"/>
    <property type="molecule type" value="Genomic_DNA"/>
</dbReference>
<dbReference type="RefSeq" id="WP_009144138.1">
    <property type="nucleotide sequence ID" value="NZ_GL831066.1"/>
</dbReference>
<reference evidence="2 3" key="1">
    <citation type="submission" date="2011-01" db="EMBL/GenBank/DDBJ databases">
        <authorList>
            <person name="Weinstock G."/>
            <person name="Sodergren E."/>
            <person name="Clifton S."/>
            <person name="Fulton L."/>
            <person name="Fulton B."/>
            <person name="Courtney L."/>
            <person name="Fronick C."/>
            <person name="Harrison M."/>
            <person name="Strong C."/>
            <person name="Farmer C."/>
            <person name="Delahaunty K."/>
            <person name="Markovic C."/>
            <person name="Hall O."/>
            <person name="Minx P."/>
            <person name="Tomlinson C."/>
            <person name="Mitreva M."/>
            <person name="Hou S."/>
            <person name="Chen J."/>
            <person name="Wollam A."/>
            <person name="Pepin K.H."/>
            <person name="Johnson M."/>
            <person name="Bhonagiri V."/>
            <person name="Zhang X."/>
            <person name="Suruliraj S."/>
            <person name="Warren W."/>
            <person name="Chinwalla A."/>
            <person name="Mardis E.R."/>
            <person name="Wilson R.K."/>
        </authorList>
    </citation>
    <scope>NUCLEOTIDE SEQUENCE [LARGE SCALE GENOMIC DNA]</scope>
    <source>
        <strain evidence="3">DSM 22608 / JCM 16073 / KCTC 15190 / YIT 12066</strain>
    </source>
</reference>
<accession>E8LMK0</accession>
<name>E8LMK0_SUCHY</name>
<keyword evidence="1" id="KW-0175">Coiled coil</keyword>